<dbReference type="RefSeq" id="WP_002516826.1">
    <property type="nucleotide sequence ID" value="NZ_AP022844.1"/>
</dbReference>
<dbReference type="Gene3D" id="3.40.470.10">
    <property type="entry name" value="Uracil-DNA glycosylase-like domain"/>
    <property type="match status" value="1"/>
</dbReference>
<dbReference type="InterPro" id="IPR051536">
    <property type="entry name" value="UDG_Type-4/5"/>
</dbReference>
<dbReference type="AlphaFoldDB" id="A0A8B2VR13"/>
<reference evidence="10 11" key="1">
    <citation type="submission" date="2017-02" db="EMBL/GenBank/DDBJ databases">
        <title>Prevalence of linear plasmids in Cutibacterium acnes isolates obtained from cancerous prostatic tissue.</title>
        <authorList>
            <person name="Davidsson S."/>
            <person name="Bruggemann H."/>
        </authorList>
    </citation>
    <scope>NUCLEOTIDE SEQUENCE [LARGE SCALE GENOMIC DNA]</scope>
    <source>
        <strain evidence="10 11">11-78</strain>
    </source>
</reference>
<accession>A0A8B2VR13</accession>
<gene>
    <name evidence="10" type="ORF">B1B09_03555</name>
</gene>
<sequence>MTPLPHPRIATLFESPVAPGSGWPGDPASPDTPVAKCAEDAARIAAHCSEFEDLDATISVFRACPRLVKWREDIAVTKRAQWRDEPYWGRPVPSFGDPSARMVIIGLAPAAHGANRTGRMFTGDQSGDWLYRALYDADIASQAQSIDAADGLTLHDCRIIAPVHCAPPDNWPRPDEKRTCAIWFDDELARLTALRAVMCLGQIAWTSTLAAARRLGWQVPRPAPRFGHGTRTQLVRPDGSIIVVLGCYHVSRQNTNTARLTRSMLDDAVNTLRDLATT</sequence>
<dbReference type="PANTHER" id="PTHR33693">
    <property type="entry name" value="TYPE-5 URACIL-DNA GLYCOSYLASE"/>
    <property type="match status" value="1"/>
</dbReference>
<evidence type="ECO:0000313" key="10">
    <source>
        <dbReference type="EMBL" id="PGF36694.1"/>
    </source>
</evidence>
<dbReference type="GeneID" id="92858369"/>
<dbReference type="GO" id="GO:0006284">
    <property type="term" value="P:base-excision repair"/>
    <property type="evidence" value="ECO:0007669"/>
    <property type="project" value="InterPro"/>
</dbReference>
<keyword evidence="3" id="KW-0227">DNA damage</keyword>
<dbReference type="InterPro" id="IPR044147">
    <property type="entry name" value="UdgB-like"/>
</dbReference>
<evidence type="ECO:0000256" key="8">
    <source>
        <dbReference type="ARBA" id="ARBA00023779"/>
    </source>
</evidence>
<dbReference type="Pfam" id="PF03167">
    <property type="entry name" value="UDG"/>
    <property type="match status" value="1"/>
</dbReference>
<dbReference type="InterPro" id="IPR036895">
    <property type="entry name" value="Uracil-DNA_glycosylase-like_sf"/>
</dbReference>
<dbReference type="CDD" id="cd10031">
    <property type="entry name" value="UDG-F5_TTUDGB_like"/>
    <property type="match status" value="1"/>
</dbReference>
<dbReference type="GO" id="GO:0033958">
    <property type="term" value="F:DNA-deoxyinosine glycosylase activity"/>
    <property type="evidence" value="ECO:0007669"/>
    <property type="project" value="InterPro"/>
</dbReference>
<comment type="caution">
    <text evidence="10">The sequence shown here is derived from an EMBL/GenBank/DDBJ whole genome shotgun (WGS) entry which is preliminary data.</text>
</comment>
<keyword evidence="5" id="KW-0408">Iron</keyword>
<dbReference type="GO" id="GO:0046872">
    <property type="term" value="F:metal ion binding"/>
    <property type="evidence" value="ECO:0007669"/>
    <property type="project" value="UniProtKB-KW"/>
</dbReference>
<evidence type="ECO:0000256" key="3">
    <source>
        <dbReference type="ARBA" id="ARBA00022763"/>
    </source>
</evidence>
<evidence type="ECO:0000256" key="6">
    <source>
        <dbReference type="ARBA" id="ARBA00023014"/>
    </source>
</evidence>
<evidence type="ECO:0000256" key="4">
    <source>
        <dbReference type="ARBA" id="ARBA00022801"/>
    </source>
</evidence>
<keyword evidence="7" id="KW-0234">DNA repair</keyword>
<organism evidence="10 11">
    <name type="scientific">Cutibacterium acnes</name>
    <name type="common">Propionibacterium acnes</name>
    <dbReference type="NCBI Taxonomy" id="1747"/>
    <lineage>
        <taxon>Bacteria</taxon>
        <taxon>Bacillati</taxon>
        <taxon>Actinomycetota</taxon>
        <taxon>Actinomycetes</taxon>
        <taxon>Propionibacteriales</taxon>
        <taxon>Propionibacteriaceae</taxon>
        <taxon>Cutibacterium</taxon>
    </lineage>
</organism>
<keyword evidence="1" id="KW-0004">4Fe-4S</keyword>
<dbReference type="GO" id="GO:0051539">
    <property type="term" value="F:4 iron, 4 sulfur cluster binding"/>
    <property type="evidence" value="ECO:0007669"/>
    <property type="project" value="UniProtKB-KW"/>
</dbReference>
<evidence type="ECO:0000256" key="7">
    <source>
        <dbReference type="ARBA" id="ARBA00023204"/>
    </source>
</evidence>
<keyword evidence="4" id="KW-0378">Hydrolase</keyword>
<dbReference type="SMART" id="SM00987">
    <property type="entry name" value="UreE_C"/>
    <property type="match status" value="1"/>
</dbReference>
<evidence type="ECO:0000256" key="5">
    <source>
        <dbReference type="ARBA" id="ARBA00023004"/>
    </source>
</evidence>
<dbReference type="PANTHER" id="PTHR33693:SF3">
    <property type="entry name" value="TYPE-5 URACIL-DNA GLYCOSYLASE"/>
    <property type="match status" value="1"/>
</dbReference>
<evidence type="ECO:0000256" key="9">
    <source>
        <dbReference type="ARBA" id="ARBA00023887"/>
    </source>
</evidence>
<keyword evidence="2" id="KW-0479">Metal-binding</keyword>
<comment type="similarity">
    <text evidence="8">Belongs to the uracil-DNA glycosylase (UDG) superfamily. Type 5 (UDGb) family.</text>
</comment>
<evidence type="ECO:0000256" key="2">
    <source>
        <dbReference type="ARBA" id="ARBA00022723"/>
    </source>
</evidence>
<evidence type="ECO:0000256" key="1">
    <source>
        <dbReference type="ARBA" id="ARBA00022485"/>
    </source>
</evidence>
<dbReference type="SUPFAM" id="SSF52141">
    <property type="entry name" value="Uracil-DNA glycosylase-like"/>
    <property type="match status" value="1"/>
</dbReference>
<dbReference type="SMART" id="SM00986">
    <property type="entry name" value="UDG"/>
    <property type="match status" value="1"/>
</dbReference>
<proteinExistence type="inferred from homology"/>
<dbReference type="GO" id="GO:0004844">
    <property type="term" value="F:uracil DNA N-glycosylase activity"/>
    <property type="evidence" value="ECO:0007669"/>
    <property type="project" value="InterPro"/>
</dbReference>
<dbReference type="InterPro" id="IPR005122">
    <property type="entry name" value="Uracil-DNA_glycosylase-like"/>
</dbReference>
<evidence type="ECO:0000313" key="11">
    <source>
        <dbReference type="Proteomes" id="UP000226191"/>
    </source>
</evidence>
<keyword evidence="6" id="KW-0411">Iron-sulfur</keyword>
<dbReference type="EMBL" id="MVCE01000001">
    <property type="protein sequence ID" value="PGF36694.1"/>
    <property type="molecule type" value="Genomic_DNA"/>
</dbReference>
<dbReference type="Proteomes" id="UP000226191">
    <property type="component" value="Unassembled WGS sequence"/>
</dbReference>
<name>A0A8B2VR13_CUTAC</name>
<protein>
    <recommendedName>
        <fullName evidence="9">Type-5 uracil-DNA glycosylase</fullName>
    </recommendedName>
</protein>